<proteinExistence type="predicted"/>
<gene>
    <name evidence="2" type="ORF">A8C32_12020</name>
</gene>
<dbReference type="PANTHER" id="PTHR34406:SF1">
    <property type="entry name" value="PROTEIN YCEI"/>
    <property type="match status" value="1"/>
</dbReference>
<dbReference type="Gene3D" id="2.40.128.110">
    <property type="entry name" value="Lipid/polyisoprenoid-binding, YceI-like"/>
    <property type="match status" value="1"/>
</dbReference>
<comment type="caution">
    <text evidence="2">The sequence shown here is derived from an EMBL/GenBank/DDBJ whole genome shotgun (WGS) entry which is preliminary data.</text>
</comment>
<protein>
    <recommendedName>
        <fullName evidence="1">Lipid/polyisoprenoid-binding YceI-like domain-containing protein</fullName>
    </recommendedName>
</protein>
<dbReference type="InterPro" id="IPR007372">
    <property type="entry name" value="Lipid/polyisoprenoid-bd_YceI"/>
</dbReference>
<dbReference type="SUPFAM" id="SSF101874">
    <property type="entry name" value="YceI-like"/>
    <property type="match status" value="1"/>
</dbReference>
<evidence type="ECO:0000313" key="2">
    <source>
        <dbReference type="EMBL" id="OEK09731.1"/>
    </source>
</evidence>
<reference evidence="2 3" key="1">
    <citation type="submission" date="2016-05" db="EMBL/GenBank/DDBJ databases">
        <title>Draft Genome Sequence of Algibacter sp. Strain SK-16 Isolated from the Surface Water of Aburatsubo Inlet.</title>
        <authorList>
            <person name="Wong S.-K."/>
            <person name="Yoshizawa S."/>
            <person name="Nakajima Y."/>
            <person name="Ogura Y."/>
            <person name="Tetsuya H."/>
            <person name="Hamasaki K."/>
        </authorList>
    </citation>
    <scope>NUCLEOTIDE SEQUENCE [LARGE SCALE GENOMIC DNA]</scope>
    <source>
        <strain evidence="2 3">SK-16</strain>
    </source>
</reference>
<organism evidence="2 3">
    <name type="scientific">Flavivirga aquatica</name>
    <dbReference type="NCBI Taxonomy" id="1849968"/>
    <lineage>
        <taxon>Bacteria</taxon>
        <taxon>Pseudomonadati</taxon>
        <taxon>Bacteroidota</taxon>
        <taxon>Flavobacteriia</taxon>
        <taxon>Flavobacteriales</taxon>
        <taxon>Flavobacteriaceae</taxon>
        <taxon>Flavivirga</taxon>
    </lineage>
</organism>
<dbReference type="PANTHER" id="PTHR34406">
    <property type="entry name" value="PROTEIN YCEI"/>
    <property type="match status" value="1"/>
</dbReference>
<dbReference type="InterPro" id="IPR036761">
    <property type="entry name" value="TTHA0802/YceI-like_sf"/>
</dbReference>
<feature type="domain" description="Lipid/polyisoprenoid-binding YceI-like" evidence="1">
    <location>
        <begin position="18"/>
        <end position="188"/>
    </location>
</feature>
<dbReference type="SMART" id="SM00867">
    <property type="entry name" value="YceI"/>
    <property type="match status" value="1"/>
</dbReference>
<dbReference type="EMBL" id="MDJD01000007">
    <property type="protein sequence ID" value="OEK09731.1"/>
    <property type="molecule type" value="Genomic_DNA"/>
</dbReference>
<dbReference type="Proteomes" id="UP000095713">
    <property type="component" value="Unassembled WGS sequence"/>
</dbReference>
<evidence type="ECO:0000259" key="1">
    <source>
        <dbReference type="SMART" id="SM00867"/>
    </source>
</evidence>
<name>A0A1E5TEE8_9FLAO</name>
<dbReference type="Pfam" id="PF04264">
    <property type="entry name" value="YceI"/>
    <property type="match status" value="1"/>
</dbReference>
<dbReference type="STRING" id="1849968.A8C32_12020"/>
<dbReference type="AlphaFoldDB" id="A0A1E5TEE8"/>
<accession>A0A1E5TEE8</accession>
<evidence type="ECO:0000313" key="3">
    <source>
        <dbReference type="Proteomes" id="UP000095713"/>
    </source>
</evidence>
<keyword evidence="3" id="KW-1185">Reference proteome</keyword>
<sequence>MVVVLVCLCSIVNAQTTKWKVDALHSKVGFSVEHMMVSETEGTFDKYEATLLSDVKGFSDLKVDFTIEVASINTRNERRDKHLRANDFFDVEKYPTITFKSTSVKKEEDNNLLITGDLTIRNVTKEVTFSGKYKGLIEKDAFGLTRAGLVIKTTINRQDYGVVYNKNLEIGGLALGNDVDILCKLSITKEKN</sequence>